<dbReference type="SUPFAM" id="SSF159594">
    <property type="entry name" value="XCC0632-like"/>
    <property type="match status" value="1"/>
</dbReference>
<feature type="chain" id="PRO_5046665674" evidence="1">
    <location>
        <begin position="20"/>
        <end position="185"/>
    </location>
</feature>
<evidence type="ECO:0000256" key="1">
    <source>
        <dbReference type="SAM" id="SignalP"/>
    </source>
</evidence>
<dbReference type="EMBL" id="JAOVQO010000005">
    <property type="protein sequence ID" value="MCU9847780.1"/>
    <property type="molecule type" value="Genomic_DNA"/>
</dbReference>
<dbReference type="Gene3D" id="3.40.50.10610">
    <property type="entry name" value="ABC-type transport auxiliary lipoprotein component"/>
    <property type="match status" value="1"/>
</dbReference>
<dbReference type="Proteomes" id="UP001209535">
    <property type="component" value="Unassembled WGS sequence"/>
</dbReference>
<organism evidence="3 4">
    <name type="scientific">Albidovulum salinarum</name>
    <dbReference type="NCBI Taxonomy" id="2984153"/>
    <lineage>
        <taxon>Bacteria</taxon>
        <taxon>Pseudomonadati</taxon>
        <taxon>Pseudomonadota</taxon>
        <taxon>Alphaproteobacteria</taxon>
        <taxon>Rhodobacterales</taxon>
        <taxon>Paracoccaceae</taxon>
        <taxon>Albidovulum</taxon>
    </lineage>
</organism>
<comment type="caution">
    <text evidence="3">The sequence shown here is derived from an EMBL/GenBank/DDBJ whole genome shotgun (WGS) entry which is preliminary data.</text>
</comment>
<protein>
    <submittedName>
        <fullName evidence="3">PqiC family protein</fullName>
    </submittedName>
</protein>
<dbReference type="RefSeq" id="WP_263334578.1">
    <property type="nucleotide sequence ID" value="NZ_JAOVQO010000005.1"/>
</dbReference>
<feature type="signal peptide" evidence="1">
    <location>
        <begin position="1"/>
        <end position="19"/>
    </location>
</feature>
<sequence>MRRAALACLFCALAGCAGNADRFLIDTPAAATPIAVPVATIEVRDVSLPAYAAAIEISQEEQGGALRNIRTSLWADEPVRGVTAALARSLDNATSATVAAEPWPLSEPADARLDVRVERMLARADGGFDFTGQYAISAPDGAVRERLERFDIHIPAAQTGPSGVAAASGAAIAALATEIARTLAR</sequence>
<proteinExistence type="predicted"/>
<dbReference type="InterPro" id="IPR005586">
    <property type="entry name" value="ABC_trans_aux"/>
</dbReference>
<dbReference type="PROSITE" id="PS51257">
    <property type="entry name" value="PROKAR_LIPOPROTEIN"/>
    <property type="match status" value="1"/>
</dbReference>
<gene>
    <name evidence="3" type="ORF">OEZ60_07140</name>
</gene>
<name>A0ABT2X7L9_9RHOB</name>
<feature type="domain" description="ABC-type transport auxiliary lipoprotein component" evidence="2">
    <location>
        <begin position="27"/>
        <end position="180"/>
    </location>
</feature>
<evidence type="ECO:0000313" key="4">
    <source>
        <dbReference type="Proteomes" id="UP001209535"/>
    </source>
</evidence>
<keyword evidence="1" id="KW-0732">Signal</keyword>
<evidence type="ECO:0000313" key="3">
    <source>
        <dbReference type="EMBL" id="MCU9847780.1"/>
    </source>
</evidence>
<evidence type="ECO:0000259" key="2">
    <source>
        <dbReference type="Pfam" id="PF03886"/>
    </source>
</evidence>
<accession>A0ABT2X7L9</accession>
<dbReference type="Pfam" id="PF03886">
    <property type="entry name" value="ABC_trans_aux"/>
    <property type="match status" value="1"/>
</dbReference>
<reference evidence="3 4" key="1">
    <citation type="submission" date="2022-10" db="EMBL/GenBank/DDBJ databases">
        <title>Defluviimonas sp. nov., isolated from ocean surface sediments.</title>
        <authorList>
            <person name="He W."/>
            <person name="Wang L."/>
            <person name="Zhang D.-F."/>
        </authorList>
    </citation>
    <scope>NUCLEOTIDE SEQUENCE [LARGE SCALE GENOMIC DNA]</scope>
    <source>
        <strain evidence="3 4">WL0024</strain>
    </source>
</reference>
<keyword evidence="4" id="KW-1185">Reference proteome</keyword>